<protein>
    <submittedName>
        <fullName evidence="2">Pyrimidine reductase</fullName>
    </submittedName>
</protein>
<keyword evidence="3" id="KW-1185">Reference proteome</keyword>
<dbReference type="GO" id="GO:0009231">
    <property type="term" value="P:riboflavin biosynthetic process"/>
    <property type="evidence" value="ECO:0007669"/>
    <property type="project" value="InterPro"/>
</dbReference>
<name>A0A8J3IWU5_9CHLR</name>
<dbReference type="EMBL" id="BNJK01000002">
    <property type="protein sequence ID" value="GHO98295.1"/>
    <property type="molecule type" value="Genomic_DNA"/>
</dbReference>
<dbReference type="RefSeq" id="WP_220209051.1">
    <property type="nucleotide sequence ID" value="NZ_BNJK01000002.1"/>
</dbReference>
<dbReference type="Proteomes" id="UP000597444">
    <property type="component" value="Unassembled WGS sequence"/>
</dbReference>
<dbReference type="Gene3D" id="3.40.430.10">
    <property type="entry name" value="Dihydrofolate Reductase, subunit A"/>
    <property type="match status" value="1"/>
</dbReference>
<dbReference type="PANTHER" id="PTHR38011">
    <property type="entry name" value="DIHYDROFOLATE REDUCTASE FAMILY PROTEIN (AFU_ORTHOLOGUE AFUA_8G06820)"/>
    <property type="match status" value="1"/>
</dbReference>
<dbReference type="InterPro" id="IPR002734">
    <property type="entry name" value="RibDG_C"/>
</dbReference>
<dbReference type="SUPFAM" id="SSF53597">
    <property type="entry name" value="Dihydrofolate reductase-like"/>
    <property type="match status" value="1"/>
</dbReference>
<feature type="domain" description="Bacterial bifunctional deaminase-reductase C-terminal" evidence="1">
    <location>
        <begin position="2"/>
        <end position="192"/>
    </location>
</feature>
<evidence type="ECO:0000313" key="2">
    <source>
        <dbReference type="EMBL" id="GHO98295.1"/>
    </source>
</evidence>
<dbReference type="AlphaFoldDB" id="A0A8J3IWU5"/>
<comment type="caution">
    <text evidence="2">The sequence shown here is derived from an EMBL/GenBank/DDBJ whole genome shotgun (WGS) entry which is preliminary data.</text>
</comment>
<accession>A0A8J3IWU5</accession>
<organism evidence="2 3">
    <name type="scientific">Reticulibacter mediterranei</name>
    <dbReference type="NCBI Taxonomy" id="2778369"/>
    <lineage>
        <taxon>Bacteria</taxon>
        <taxon>Bacillati</taxon>
        <taxon>Chloroflexota</taxon>
        <taxon>Ktedonobacteria</taxon>
        <taxon>Ktedonobacterales</taxon>
        <taxon>Reticulibacteraceae</taxon>
        <taxon>Reticulibacter</taxon>
    </lineage>
</organism>
<dbReference type="Pfam" id="PF01872">
    <property type="entry name" value="RibD_C"/>
    <property type="match status" value="1"/>
</dbReference>
<dbReference type="GO" id="GO:0008703">
    <property type="term" value="F:5-amino-6-(5-phosphoribosylamino)uracil reductase activity"/>
    <property type="evidence" value="ECO:0007669"/>
    <property type="project" value="InterPro"/>
</dbReference>
<dbReference type="PANTHER" id="PTHR38011:SF11">
    <property type="entry name" value="2,5-DIAMINO-6-RIBOSYLAMINO-4(3H)-PYRIMIDINONE 5'-PHOSPHATE REDUCTASE"/>
    <property type="match status" value="1"/>
</dbReference>
<dbReference type="InterPro" id="IPR050765">
    <property type="entry name" value="Riboflavin_Biosynth_HTPR"/>
</dbReference>
<proteinExistence type="predicted"/>
<gene>
    <name evidence="2" type="ORF">KSF_083430</name>
</gene>
<reference evidence="2" key="1">
    <citation type="submission" date="2020-10" db="EMBL/GenBank/DDBJ databases">
        <title>Taxonomic study of unclassified bacteria belonging to the class Ktedonobacteria.</title>
        <authorList>
            <person name="Yabe S."/>
            <person name="Wang C.M."/>
            <person name="Zheng Y."/>
            <person name="Sakai Y."/>
            <person name="Cavaletti L."/>
            <person name="Monciardini P."/>
            <person name="Donadio S."/>
        </authorList>
    </citation>
    <scope>NUCLEOTIDE SEQUENCE</scope>
    <source>
        <strain evidence="2">ID150040</strain>
    </source>
</reference>
<dbReference type="InterPro" id="IPR024072">
    <property type="entry name" value="DHFR-like_dom_sf"/>
</dbReference>
<evidence type="ECO:0000313" key="3">
    <source>
        <dbReference type="Proteomes" id="UP000597444"/>
    </source>
</evidence>
<evidence type="ECO:0000259" key="1">
    <source>
        <dbReference type="Pfam" id="PF01872"/>
    </source>
</evidence>
<sequence length="206" mass="23216">MRKLIVSSLVSLDGYYEGKGRNLDTLFDYFHKDYSGDEHFDHYNTERLRAADTLLLSGRTSFSGNKAYWTGVPNDPNATAIRREFAGLMESVEKIVVSNTITHEDLAPWEKTTRIVRGTEVYQEVAALKQQSGRDIFTFASRMLWNDLMLHDLVDELHLTIFPVIAGEGTPLFTGRPPVSLKLIATRTWQGSGNILACYQVGRVNA</sequence>